<evidence type="ECO:0000313" key="1">
    <source>
        <dbReference type="EMBL" id="MEO1783397.1"/>
    </source>
</evidence>
<dbReference type="Proteomes" id="UP001429357">
    <property type="component" value="Unassembled WGS sequence"/>
</dbReference>
<accession>A0ABV0F5V7</accession>
<evidence type="ECO:0000313" key="2">
    <source>
        <dbReference type="Proteomes" id="UP001429357"/>
    </source>
</evidence>
<dbReference type="RefSeq" id="WP_161869462.1">
    <property type="nucleotide sequence ID" value="NZ_MAEI02000002.1"/>
</dbReference>
<reference evidence="1" key="2">
    <citation type="submission" date="2024-02" db="EMBL/GenBank/DDBJ databases">
        <title>The Genome Sequence of Enterococcus diestrammenae JM9A.</title>
        <authorList>
            <person name="Earl A."/>
            <person name="Manson A."/>
            <person name="Gilmore M."/>
            <person name="Sanders J."/>
            <person name="Shea T."/>
            <person name="Howe W."/>
            <person name="Livny J."/>
            <person name="Cuomo C."/>
            <person name="Neafsey D."/>
            <person name="Birren B."/>
        </authorList>
    </citation>
    <scope>NUCLEOTIDE SEQUENCE</scope>
    <source>
        <strain evidence="1">JM9A</strain>
    </source>
</reference>
<comment type="caution">
    <text evidence="1">The sequence shown here is derived from an EMBL/GenBank/DDBJ whole genome shotgun (WGS) entry which is preliminary data.</text>
</comment>
<gene>
    <name evidence="1" type="ORF">BAU18_003017</name>
</gene>
<organism evidence="1 2">
    <name type="scientific">Enterococcus diestrammenae</name>
    <dbReference type="NCBI Taxonomy" id="1155073"/>
    <lineage>
        <taxon>Bacteria</taxon>
        <taxon>Bacillati</taxon>
        <taxon>Bacillota</taxon>
        <taxon>Bacilli</taxon>
        <taxon>Lactobacillales</taxon>
        <taxon>Enterococcaceae</taxon>
        <taxon>Enterococcus</taxon>
    </lineage>
</organism>
<name>A0ABV0F5V7_9ENTE</name>
<protein>
    <submittedName>
        <fullName evidence="1">Uncharacterized protein</fullName>
    </submittedName>
</protein>
<dbReference type="EMBL" id="MAEI02000002">
    <property type="protein sequence ID" value="MEO1783397.1"/>
    <property type="molecule type" value="Genomic_DNA"/>
</dbReference>
<proteinExistence type="predicted"/>
<sequence length="83" mass="9500">MVKFEDQPKQEYTGIRTLETIASVFEDIQASSDMGQGEKNLRYLQLMNELEEDHGAMIVNPTEANLNLPAVELYRKVSHARVF</sequence>
<reference evidence="1" key="1">
    <citation type="submission" date="2016-06" db="EMBL/GenBank/DDBJ databases">
        <authorList>
            <person name="Van Tyne D."/>
        </authorList>
    </citation>
    <scope>NUCLEOTIDE SEQUENCE</scope>
    <source>
        <strain evidence="1">JM9A</strain>
    </source>
</reference>
<keyword evidence="2" id="KW-1185">Reference proteome</keyword>